<dbReference type="GO" id="GO:0005793">
    <property type="term" value="C:endoplasmic reticulum-Golgi intermediate compartment"/>
    <property type="evidence" value="ECO:0000318"/>
    <property type="project" value="GO_Central"/>
</dbReference>
<dbReference type="PROSITE" id="PS50866">
    <property type="entry name" value="GOLD"/>
    <property type="match status" value="1"/>
</dbReference>
<proteinExistence type="inferred from homology"/>
<dbReference type="InterPro" id="IPR015720">
    <property type="entry name" value="Emp24-like"/>
</dbReference>
<keyword evidence="3 7" id="KW-0812">Transmembrane</keyword>
<dbReference type="AlphaFoldDB" id="B9SVI5"/>
<dbReference type="Pfam" id="PF01105">
    <property type="entry name" value="EMP24_GP25L"/>
    <property type="match status" value="1"/>
</dbReference>
<dbReference type="GO" id="GO:0006888">
    <property type="term" value="P:endoplasmic reticulum to Golgi vesicle-mediated transport"/>
    <property type="evidence" value="ECO:0000318"/>
    <property type="project" value="GO_Central"/>
</dbReference>
<dbReference type="GO" id="GO:0005794">
    <property type="term" value="C:Golgi apparatus"/>
    <property type="evidence" value="ECO:0000318"/>
    <property type="project" value="GO_Central"/>
</dbReference>
<reference evidence="11" key="1">
    <citation type="journal article" date="2010" name="Nat. Biotechnol.">
        <title>Draft genome sequence of the oilseed species Ricinus communis.</title>
        <authorList>
            <person name="Chan A.P."/>
            <person name="Crabtree J."/>
            <person name="Zhao Q."/>
            <person name="Lorenzi H."/>
            <person name="Orvis J."/>
            <person name="Puiu D."/>
            <person name="Melake-Berhan A."/>
            <person name="Jones K.M."/>
            <person name="Redman J."/>
            <person name="Chen G."/>
            <person name="Cahoon E.B."/>
            <person name="Gedil M."/>
            <person name="Stanke M."/>
            <person name="Haas B.J."/>
            <person name="Wortman J.R."/>
            <person name="Fraser-Liggett C.M."/>
            <person name="Ravel J."/>
            <person name="Rabinowicz P.D."/>
        </authorList>
    </citation>
    <scope>NUCLEOTIDE SEQUENCE [LARGE SCALE GENOMIC DNA]</scope>
    <source>
        <strain evidence="11">cv. Hale</strain>
    </source>
</reference>
<keyword evidence="4" id="KW-0732">Signal</keyword>
<dbReference type="GO" id="GO:0030134">
    <property type="term" value="C:COPII-coated ER to Golgi transport vesicle"/>
    <property type="evidence" value="ECO:0000318"/>
    <property type="project" value="GO_Central"/>
</dbReference>
<evidence type="ECO:0000256" key="7">
    <source>
        <dbReference type="RuleBase" id="RU003827"/>
    </source>
</evidence>
<protein>
    <submittedName>
        <fullName evidence="10">Transmembrane protein Tmp21, putative</fullName>
    </submittedName>
</protein>
<accession>B9SVI5</accession>
<dbReference type="STRING" id="3988.B9SVI5"/>
<feature type="transmembrane region" description="Helical" evidence="8">
    <location>
        <begin position="158"/>
        <end position="178"/>
    </location>
</feature>
<evidence type="ECO:0000256" key="6">
    <source>
        <dbReference type="ARBA" id="ARBA00023136"/>
    </source>
</evidence>
<dbReference type="eggNOG" id="KOG1691">
    <property type="taxonomic scope" value="Eukaryota"/>
</dbReference>
<keyword evidence="5 8" id="KW-1133">Transmembrane helix</keyword>
<evidence type="ECO:0000256" key="3">
    <source>
        <dbReference type="ARBA" id="ARBA00022692"/>
    </source>
</evidence>
<evidence type="ECO:0000259" key="9">
    <source>
        <dbReference type="PROSITE" id="PS50866"/>
    </source>
</evidence>
<evidence type="ECO:0000256" key="2">
    <source>
        <dbReference type="ARBA" id="ARBA00007104"/>
    </source>
</evidence>
<evidence type="ECO:0000313" key="10">
    <source>
        <dbReference type="EMBL" id="EEF32366.1"/>
    </source>
</evidence>
<dbReference type="EMBL" id="EQ974169">
    <property type="protein sequence ID" value="EEF32366.1"/>
    <property type="molecule type" value="Genomic_DNA"/>
</dbReference>
<dbReference type="InParanoid" id="B9SVI5"/>
<evidence type="ECO:0000256" key="1">
    <source>
        <dbReference type="ARBA" id="ARBA00004479"/>
    </source>
</evidence>
<comment type="subcellular location">
    <subcellularLocation>
        <location evidence="1 7">Membrane</location>
        <topology evidence="1 7">Single-pass type I membrane protein</topology>
    </subcellularLocation>
</comment>
<evidence type="ECO:0000256" key="4">
    <source>
        <dbReference type="ARBA" id="ARBA00022729"/>
    </source>
</evidence>
<name>B9SVI5_RICCO</name>
<dbReference type="PANTHER" id="PTHR22811">
    <property type="entry name" value="TRANSMEMBRANE EMP24 DOMAIN-CONTAINING PROTEIN"/>
    <property type="match status" value="1"/>
</dbReference>
<evidence type="ECO:0000256" key="5">
    <source>
        <dbReference type="ARBA" id="ARBA00022989"/>
    </source>
</evidence>
<dbReference type="GO" id="GO:0007030">
    <property type="term" value="P:Golgi organization"/>
    <property type="evidence" value="ECO:0000318"/>
    <property type="project" value="GO_Central"/>
</dbReference>
<comment type="similarity">
    <text evidence="2 7">Belongs to the EMP24/GP25L family.</text>
</comment>
<dbReference type="GO" id="GO:0016020">
    <property type="term" value="C:membrane"/>
    <property type="evidence" value="ECO:0007669"/>
    <property type="project" value="UniProtKB-SubCell"/>
</dbReference>
<keyword evidence="6 8" id="KW-0472">Membrane</keyword>
<dbReference type="InterPro" id="IPR009038">
    <property type="entry name" value="GOLD_dom"/>
</dbReference>
<keyword evidence="11" id="KW-1185">Reference proteome</keyword>
<dbReference type="SMART" id="SM01190">
    <property type="entry name" value="EMP24_GP25L"/>
    <property type="match status" value="1"/>
</dbReference>
<organism evidence="10 11">
    <name type="scientific">Ricinus communis</name>
    <name type="common">Castor bean</name>
    <dbReference type="NCBI Taxonomy" id="3988"/>
    <lineage>
        <taxon>Eukaryota</taxon>
        <taxon>Viridiplantae</taxon>
        <taxon>Streptophyta</taxon>
        <taxon>Embryophyta</taxon>
        <taxon>Tracheophyta</taxon>
        <taxon>Spermatophyta</taxon>
        <taxon>Magnoliopsida</taxon>
        <taxon>eudicotyledons</taxon>
        <taxon>Gunneridae</taxon>
        <taxon>Pentapetalae</taxon>
        <taxon>rosids</taxon>
        <taxon>fabids</taxon>
        <taxon>Malpighiales</taxon>
        <taxon>Euphorbiaceae</taxon>
        <taxon>Acalyphoideae</taxon>
        <taxon>Acalypheae</taxon>
        <taxon>Ricinus</taxon>
    </lineage>
</organism>
<dbReference type="GO" id="GO:0006886">
    <property type="term" value="P:intracellular protein transport"/>
    <property type="evidence" value="ECO:0000318"/>
    <property type="project" value="GO_Central"/>
</dbReference>
<sequence length="190" mass="21657">MRFDLNSGHTKCISEDIKSNSMTVGKYSIVNPNDGSPLPDTHKLTVKATSPYGSSYHYGDHVESGNFAFTAAEAGDYTTCFWAIEHRPEVTLTIDFEWRTGVAAKDWSKVAKKGQIEIMELELKKLLDTVTSIHDEMFYLREREEEMQQLNRSTNSRMASLSLLSLVVCVSVAGLQLWHLKRYFERKKLL</sequence>
<feature type="domain" description="GOLD" evidence="9">
    <location>
        <begin position="10"/>
        <end position="125"/>
    </location>
</feature>
<dbReference type="Proteomes" id="UP000008311">
    <property type="component" value="Unassembled WGS sequence"/>
</dbReference>
<dbReference type="GO" id="GO:0005783">
    <property type="term" value="C:endoplasmic reticulum"/>
    <property type="evidence" value="ECO:0000318"/>
    <property type="project" value="GO_Central"/>
</dbReference>
<dbReference type="FunCoup" id="B9SVI5">
    <property type="interactions" value="2961"/>
</dbReference>
<evidence type="ECO:0000256" key="8">
    <source>
        <dbReference type="SAM" id="Phobius"/>
    </source>
</evidence>
<evidence type="ECO:0000313" key="11">
    <source>
        <dbReference type="Proteomes" id="UP000008311"/>
    </source>
</evidence>
<gene>
    <name evidence="10" type="ORF">RCOM_0537760</name>
</gene>